<dbReference type="Proteomes" id="UP000068167">
    <property type="component" value="Chromosome"/>
</dbReference>
<gene>
    <name evidence="2" type="ORF">VL20_5706</name>
</gene>
<dbReference type="EMBL" id="CP011339">
    <property type="protein sequence ID" value="AKV70519.1"/>
    <property type="molecule type" value="Genomic_DNA"/>
</dbReference>
<evidence type="ECO:0000313" key="2">
    <source>
        <dbReference type="EMBL" id="AKV70519.1"/>
    </source>
</evidence>
<dbReference type="AlphaFoldDB" id="A0A0K1S8S1"/>
<organism evidence="2 3">
    <name type="scientific">Microcystis panniformis FACHB-1757</name>
    <dbReference type="NCBI Taxonomy" id="1638788"/>
    <lineage>
        <taxon>Bacteria</taxon>
        <taxon>Bacillati</taxon>
        <taxon>Cyanobacteriota</taxon>
        <taxon>Cyanophyceae</taxon>
        <taxon>Oscillatoriophycideae</taxon>
        <taxon>Chroococcales</taxon>
        <taxon>Microcystaceae</taxon>
        <taxon>Microcystis</taxon>
    </lineage>
</organism>
<proteinExistence type="predicted"/>
<dbReference type="SMART" id="SM00953">
    <property type="entry name" value="RES"/>
    <property type="match status" value="1"/>
</dbReference>
<dbReference type="Pfam" id="PF08808">
    <property type="entry name" value="RES"/>
    <property type="match status" value="1"/>
</dbReference>
<keyword evidence="3" id="KW-1185">Reference proteome</keyword>
<dbReference type="RefSeq" id="WP_052277993.1">
    <property type="nucleotide sequence ID" value="NZ_CP011339.1"/>
</dbReference>
<evidence type="ECO:0000313" key="3">
    <source>
        <dbReference type="Proteomes" id="UP000068167"/>
    </source>
</evidence>
<feature type="domain" description="RES" evidence="1">
    <location>
        <begin position="40"/>
        <end position="169"/>
    </location>
</feature>
<dbReference type="PATRIC" id="fig|1638788.3.peg.5749"/>
<dbReference type="InterPro" id="IPR014914">
    <property type="entry name" value="RES_dom"/>
</dbReference>
<protein>
    <recommendedName>
        <fullName evidence="1">RES domain-containing protein</fullName>
    </recommendedName>
</protein>
<evidence type="ECO:0000259" key="1">
    <source>
        <dbReference type="SMART" id="SM00953"/>
    </source>
</evidence>
<sequence length="196" mass="22242">MGLPPFPLPPDDFSQRQLPVIETPGPWLRLNKTGHLSSLHFDRSGSGRFDGPNQGYGLLYVGDEYSTFIECFGRTFDGAVTVTALRNRNLFRIRSDRTLLLADLTGPALVRIGIDARISSGDYEYCRTWGQAIWEHPQGVDGIRYRSRHDDSVYSVGLFDRVRNHLQEDNLGNLYDDNSSCLGEILEHYDYALIQE</sequence>
<dbReference type="KEGG" id="mpk:VL20_5706"/>
<name>A0A0K1S8S1_9CHRO</name>
<reference evidence="2 3" key="1">
    <citation type="journal article" date="2016" name="Stand. Genomic Sci.">
        <title>Complete genome sequence and genomic characterization of Microcystis panniformis FACHB 1757 by third-generation sequencing.</title>
        <authorList>
            <person name="Zhang J.Y."/>
            <person name="Guan R."/>
            <person name="Zhang H.J."/>
            <person name="Li H."/>
            <person name="Xiao P."/>
            <person name="Yu G.L."/>
            <person name="Du L."/>
            <person name="Cao D.M."/>
            <person name="Zhu B.C."/>
            <person name="Li R.H."/>
            <person name="Lu Z.H."/>
        </authorList>
    </citation>
    <scope>NUCLEOTIDE SEQUENCE [LARGE SCALE GENOMIC DNA]</scope>
    <source>
        <strain evidence="2 3">FACHB-1757</strain>
    </source>
</reference>
<accession>A0A0K1S8S1</accession>